<dbReference type="InterPro" id="IPR025669">
    <property type="entry name" value="AAA_dom"/>
</dbReference>
<keyword evidence="5" id="KW-0829">Tyrosine-protein kinase</keyword>
<name>A0A6M5YH47_9BACT</name>
<evidence type="ECO:0000256" key="4">
    <source>
        <dbReference type="ARBA" id="ARBA00022840"/>
    </source>
</evidence>
<gene>
    <name evidence="10" type="ORF">FTUN_0863</name>
</gene>
<keyword evidence="8" id="KW-0472">Membrane</keyword>
<feature type="coiled-coil region" evidence="6">
    <location>
        <begin position="257"/>
        <end position="291"/>
    </location>
</feature>
<evidence type="ECO:0000256" key="5">
    <source>
        <dbReference type="ARBA" id="ARBA00023137"/>
    </source>
</evidence>
<keyword evidence="8" id="KW-1133">Transmembrane helix</keyword>
<evidence type="ECO:0000256" key="8">
    <source>
        <dbReference type="SAM" id="Phobius"/>
    </source>
</evidence>
<dbReference type="Pfam" id="PF13614">
    <property type="entry name" value="AAA_31"/>
    <property type="match status" value="1"/>
</dbReference>
<dbReference type="GO" id="GO:0004713">
    <property type="term" value="F:protein tyrosine kinase activity"/>
    <property type="evidence" value="ECO:0007669"/>
    <property type="project" value="UniProtKB-KW"/>
</dbReference>
<proteinExistence type="predicted"/>
<evidence type="ECO:0000256" key="3">
    <source>
        <dbReference type="ARBA" id="ARBA00022777"/>
    </source>
</evidence>
<dbReference type="KEGG" id="ftj:FTUN_0863"/>
<dbReference type="RefSeq" id="WP_171469561.1">
    <property type="nucleotide sequence ID" value="NZ_CP053452.2"/>
</dbReference>
<evidence type="ECO:0000256" key="6">
    <source>
        <dbReference type="SAM" id="Coils"/>
    </source>
</evidence>
<dbReference type="PANTHER" id="PTHR32309">
    <property type="entry name" value="TYROSINE-PROTEIN KINASE"/>
    <property type="match status" value="1"/>
</dbReference>
<evidence type="ECO:0000313" key="11">
    <source>
        <dbReference type="Proteomes" id="UP000503447"/>
    </source>
</evidence>
<dbReference type="CDD" id="cd05387">
    <property type="entry name" value="BY-kinase"/>
    <property type="match status" value="1"/>
</dbReference>
<organism evidence="10 11">
    <name type="scientific">Frigoriglobus tundricola</name>
    <dbReference type="NCBI Taxonomy" id="2774151"/>
    <lineage>
        <taxon>Bacteria</taxon>
        <taxon>Pseudomonadati</taxon>
        <taxon>Planctomycetota</taxon>
        <taxon>Planctomycetia</taxon>
        <taxon>Gemmatales</taxon>
        <taxon>Gemmataceae</taxon>
        <taxon>Frigoriglobus</taxon>
    </lineage>
</organism>
<evidence type="ECO:0000256" key="1">
    <source>
        <dbReference type="ARBA" id="ARBA00022679"/>
    </source>
</evidence>
<sequence length="750" mass="81698">MARPIAGDPPAGSPPAPFPTGSGGLPPVQAGASPFNYTNQPSLPGSAVQTTPTAMGLFNAFRRRWVLSTFIGGLVAAAVAVGAWVALPGGKHEARALVQLRPKAIEFVNRNTENFAEYRGRQVFLLKSRDLITKTLAEPAVSSLDSVKQTPDPVSIVEDQIKVTVVADDILQVTLTGNNLDDMKVVLDHLVKRYVDDATAFDRGQRTSEVTKLEQYAETLRTEIEATEKHIELLGRANNTTGSEDNSLQIGLLHRQHAEAEADYNKTTREISRLESELSVLEKQLAEKEPKAPPSPVLVDEQVRTDAGVIKAKAAWEYTKSVLEREILKAADPDANAYIKEIKGEVAKRLKEYEDARKFATAEATVRARETERAQKQAQVTALTTALDVKKLDRDKLKDLREAYKKSISAGVGGGLNMKALQDGLKPQRENLERVNAHLLQLRLAVKMEGRVSPHGVTEKIPNNNQNRKLLMSSVGGLGAFFGVVFLVSFLEWRTRRVDGVDQVVNELGMRVIGTVPAFPNRANLKAAVEAGGANWRFVLNESINSTRTMLLHTARTQSMQVVMVTSATQGEGKTSLTSQLATSMATAGMRTLIVDCDLRNPSVQKLFELPLGPGVSEVLRQEVDVSDAVQATAVPNLWVITAGQCSNATIAALAQGHPMETLFNRLRGQFDFIIVDSCPVLPVADALLIAQHVDGVVFSIMQDVSQLPKVMTATEKLNQLNIPLVGAVVNGIKQDVYSYGYNYVKQLPA</sequence>
<dbReference type="AlphaFoldDB" id="A0A6M5YH47"/>
<evidence type="ECO:0000256" key="2">
    <source>
        <dbReference type="ARBA" id="ARBA00022741"/>
    </source>
</evidence>
<evidence type="ECO:0000256" key="7">
    <source>
        <dbReference type="SAM" id="MobiDB-lite"/>
    </source>
</evidence>
<keyword evidence="11" id="KW-1185">Reference proteome</keyword>
<keyword evidence="1" id="KW-0808">Transferase</keyword>
<reference evidence="11" key="1">
    <citation type="submission" date="2020-05" db="EMBL/GenBank/DDBJ databases">
        <title>Frigoriglobus tundricola gen. nov., sp. nov., a psychrotolerant cellulolytic planctomycete of the family Gemmataceae with two divergent copies of 16S rRNA gene.</title>
        <authorList>
            <person name="Kulichevskaya I.S."/>
            <person name="Ivanova A.A."/>
            <person name="Naumoff D.G."/>
            <person name="Beletsky A.V."/>
            <person name="Rijpstra W.I.C."/>
            <person name="Sinninghe Damste J.S."/>
            <person name="Mardanov A.V."/>
            <person name="Ravin N.V."/>
            <person name="Dedysh S.N."/>
        </authorList>
    </citation>
    <scope>NUCLEOTIDE SEQUENCE [LARGE SCALE GENOMIC DNA]</scope>
    <source>
        <strain evidence="11">PL17</strain>
    </source>
</reference>
<feature type="transmembrane region" description="Helical" evidence="8">
    <location>
        <begin position="65"/>
        <end position="87"/>
    </location>
</feature>
<dbReference type="InterPro" id="IPR027417">
    <property type="entry name" value="P-loop_NTPase"/>
</dbReference>
<evidence type="ECO:0000259" key="9">
    <source>
        <dbReference type="Pfam" id="PF13614"/>
    </source>
</evidence>
<dbReference type="InterPro" id="IPR005702">
    <property type="entry name" value="Wzc-like_C"/>
</dbReference>
<dbReference type="SUPFAM" id="SSF52540">
    <property type="entry name" value="P-loop containing nucleoside triphosphate hydrolases"/>
    <property type="match status" value="1"/>
</dbReference>
<feature type="compositionally biased region" description="Low complexity" evidence="7">
    <location>
        <begin position="1"/>
        <end position="10"/>
    </location>
</feature>
<dbReference type="Proteomes" id="UP000503447">
    <property type="component" value="Chromosome"/>
</dbReference>
<dbReference type="PANTHER" id="PTHR32309:SF31">
    <property type="entry name" value="CAPSULAR EXOPOLYSACCHARIDE FAMILY"/>
    <property type="match status" value="1"/>
</dbReference>
<keyword evidence="3" id="KW-0418">Kinase</keyword>
<keyword evidence="8" id="KW-0812">Transmembrane</keyword>
<dbReference type="GO" id="GO:0005524">
    <property type="term" value="F:ATP binding"/>
    <property type="evidence" value="ECO:0007669"/>
    <property type="project" value="UniProtKB-KW"/>
</dbReference>
<feature type="domain" description="AAA" evidence="9">
    <location>
        <begin position="560"/>
        <end position="685"/>
    </location>
</feature>
<dbReference type="EMBL" id="CP053452">
    <property type="protein sequence ID" value="QJW93357.1"/>
    <property type="molecule type" value="Genomic_DNA"/>
</dbReference>
<accession>A0A6M5YH47</accession>
<protein>
    <recommendedName>
        <fullName evidence="9">AAA domain-containing protein</fullName>
    </recommendedName>
</protein>
<keyword evidence="6" id="KW-0175">Coiled coil</keyword>
<evidence type="ECO:0000313" key="10">
    <source>
        <dbReference type="EMBL" id="QJW93357.1"/>
    </source>
</evidence>
<feature type="region of interest" description="Disordered" evidence="7">
    <location>
        <begin position="1"/>
        <end position="36"/>
    </location>
</feature>
<dbReference type="NCBIfam" id="TIGR01007">
    <property type="entry name" value="eps_fam"/>
    <property type="match status" value="1"/>
</dbReference>
<dbReference type="InterPro" id="IPR050445">
    <property type="entry name" value="Bact_polysacc_biosynth/exp"/>
</dbReference>
<keyword evidence="4" id="KW-0067">ATP-binding</keyword>
<keyword evidence="2" id="KW-0547">Nucleotide-binding</keyword>
<dbReference type="Gene3D" id="3.40.50.300">
    <property type="entry name" value="P-loop containing nucleotide triphosphate hydrolases"/>
    <property type="match status" value="1"/>
</dbReference>